<dbReference type="AlphaFoldDB" id="A0A7X5LL56"/>
<protein>
    <submittedName>
        <fullName evidence="2">DUF1456 family protein</fullName>
    </submittedName>
</protein>
<dbReference type="EMBL" id="JAAAWN010000010">
    <property type="protein sequence ID" value="NDV91361.1"/>
    <property type="molecule type" value="Genomic_DNA"/>
</dbReference>
<dbReference type="InterPro" id="IPR009921">
    <property type="entry name" value="YehS-like"/>
</dbReference>
<evidence type="ECO:0000313" key="2">
    <source>
        <dbReference type="EMBL" id="NDV91361.1"/>
    </source>
</evidence>
<dbReference type="RefSeq" id="WP_163084996.1">
    <property type="nucleotide sequence ID" value="NZ_JAAAWN010000010.1"/>
</dbReference>
<dbReference type="Proteomes" id="UP000470213">
    <property type="component" value="Unassembled WGS sequence"/>
</dbReference>
<feature type="region of interest" description="Disordered" evidence="1">
    <location>
        <begin position="159"/>
        <end position="194"/>
    </location>
</feature>
<feature type="compositionally biased region" description="Polar residues" evidence="1">
    <location>
        <begin position="183"/>
        <end position="194"/>
    </location>
</feature>
<sequence>MIHNDVLRRIRYALAINDTAAISIFKLVNYDMELPYLHAIMKKEDEDGYLPCRDKIIALFLDGLIIKNRGKQEGQEPRVLSAGERLSNNEVLRKIRIAMSYKDEDMIEILDLANFQIGKSELSALFRKPEHRNYKAAGDQVVRNLLQGMVKKYRPDAKNTAFSKEQLREKTKAATHARKNKAKTQSNKSVWGKV</sequence>
<name>A0A7X5LL56_9ALTE</name>
<proteinExistence type="predicted"/>
<gene>
    <name evidence="2" type="ORF">GTH32_09235</name>
</gene>
<evidence type="ECO:0000256" key="1">
    <source>
        <dbReference type="SAM" id="MobiDB-lite"/>
    </source>
</evidence>
<comment type="caution">
    <text evidence="2">The sequence shown here is derived from an EMBL/GenBank/DDBJ whole genome shotgun (WGS) entry which is preliminary data.</text>
</comment>
<dbReference type="PANTHER" id="PTHR37805:SF1">
    <property type="entry name" value="CYTOPLASMIC PROTEIN"/>
    <property type="match status" value="1"/>
</dbReference>
<dbReference type="Pfam" id="PF07308">
    <property type="entry name" value="DUF1456"/>
    <property type="match status" value="2"/>
</dbReference>
<organism evidence="2 3">
    <name type="scientific">Alteromonas profundi</name>
    <dbReference type="NCBI Taxonomy" id="2696062"/>
    <lineage>
        <taxon>Bacteria</taxon>
        <taxon>Pseudomonadati</taxon>
        <taxon>Pseudomonadota</taxon>
        <taxon>Gammaproteobacteria</taxon>
        <taxon>Alteromonadales</taxon>
        <taxon>Alteromonadaceae</taxon>
        <taxon>Alteromonas/Salinimonas group</taxon>
        <taxon>Alteromonas</taxon>
    </lineage>
</organism>
<feature type="compositionally biased region" description="Basic residues" evidence="1">
    <location>
        <begin position="173"/>
        <end position="182"/>
    </location>
</feature>
<accession>A0A7X5LL56</accession>
<dbReference type="PANTHER" id="PTHR37805">
    <property type="entry name" value="CYTOPLASMIC PROTEIN-RELATED"/>
    <property type="match status" value="1"/>
</dbReference>
<reference evidence="2 3" key="1">
    <citation type="submission" date="2020-01" db="EMBL/GenBank/DDBJ databases">
        <authorList>
            <person name="Chen J."/>
            <person name="Zhu S."/>
            <person name="Yang J."/>
        </authorList>
    </citation>
    <scope>NUCLEOTIDE SEQUENCE [LARGE SCALE GENOMIC DNA]</scope>
    <source>
        <strain evidence="2 3">345S023</strain>
    </source>
</reference>
<evidence type="ECO:0000313" key="3">
    <source>
        <dbReference type="Proteomes" id="UP000470213"/>
    </source>
</evidence>
<keyword evidence="3" id="KW-1185">Reference proteome</keyword>